<evidence type="ECO:0000313" key="2">
    <source>
        <dbReference type="EMBL" id="KKM63465.1"/>
    </source>
</evidence>
<keyword evidence="1" id="KW-1133">Transmembrane helix</keyword>
<evidence type="ECO:0000256" key="1">
    <source>
        <dbReference type="SAM" id="Phobius"/>
    </source>
</evidence>
<keyword evidence="1" id="KW-0472">Membrane</keyword>
<name>A0A0F9LGT3_9ZZZZ</name>
<organism evidence="2">
    <name type="scientific">marine sediment metagenome</name>
    <dbReference type="NCBI Taxonomy" id="412755"/>
    <lineage>
        <taxon>unclassified sequences</taxon>
        <taxon>metagenomes</taxon>
        <taxon>ecological metagenomes</taxon>
    </lineage>
</organism>
<sequence length="51" mass="5631">MEAVGYVVCGPVSWLGIMEEEMKQSLFAGLIALVVGIALLYVAWRFFGDCF</sequence>
<gene>
    <name evidence="2" type="ORF">LCGC14_1511260</name>
</gene>
<keyword evidence="1" id="KW-0812">Transmembrane</keyword>
<dbReference type="AlphaFoldDB" id="A0A0F9LGT3"/>
<feature type="transmembrane region" description="Helical" evidence="1">
    <location>
        <begin position="26"/>
        <end position="47"/>
    </location>
</feature>
<reference evidence="2" key="1">
    <citation type="journal article" date="2015" name="Nature">
        <title>Complex archaea that bridge the gap between prokaryotes and eukaryotes.</title>
        <authorList>
            <person name="Spang A."/>
            <person name="Saw J.H."/>
            <person name="Jorgensen S.L."/>
            <person name="Zaremba-Niedzwiedzka K."/>
            <person name="Martijn J."/>
            <person name="Lind A.E."/>
            <person name="van Eijk R."/>
            <person name="Schleper C."/>
            <person name="Guy L."/>
            <person name="Ettema T.J."/>
        </authorList>
    </citation>
    <scope>NUCLEOTIDE SEQUENCE</scope>
</reference>
<comment type="caution">
    <text evidence="2">The sequence shown here is derived from an EMBL/GenBank/DDBJ whole genome shotgun (WGS) entry which is preliminary data.</text>
</comment>
<accession>A0A0F9LGT3</accession>
<dbReference type="EMBL" id="LAZR01011093">
    <property type="protein sequence ID" value="KKM63465.1"/>
    <property type="molecule type" value="Genomic_DNA"/>
</dbReference>
<proteinExistence type="predicted"/>
<protein>
    <submittedName>
        <fullName evidence="2">Uncharacterized protein</fullName>
    </submittedName>
</protein>